<sequence>MLNWWLGKSVEGHHVQDEDETTNLPDTPAPVFAARALKSAIFGAPDPQEDETFYEGEDESEDIATQKTTKAISTSMSPTKPQGILLTPGTGTTRRKTVSFDNEVVDKPENEKTRGKLSSKKSKSGMPHDCPGKFPSPWASKSEKPRSVNRNLTKVLEHAREGKPQKDGSESKVTNSENQPIVQPQLESNNKSSREDARSLRNAGSDTKSSQSETTVSSSKAEPSNQELLQQLVVHEVYDNDMTVDLNEPRSQSGKFWKSNFEKYHEDAKAEMAKLFRYKQLAKSYAKLKDVQSINLEEKLKEEQRKVLCMEDQISKLTAQIASAARDGNYDEAPELTKELARQTALAIQYRNKVEEFRVALEGTEAETGISANQGKRVSPERLEDTFKDVSRELRKAREELKEMVSLREEMQQLRQTLSTTKQTMKKLQDENTKLTQELLHADMRLETHLENCEKKRQSAEHRLRLRNDEIESLRKDYTALKDLAKANRRDAEQLLKGRHDQVVKLRKEIASLRGAESNAQEAERTLQKKTVEHDRNVAELQRQIEALKENQKPDYLHERPSKRSKDEKPLPDLYSKPLPTIEHHARESQIPIPTSPIARPSKAAAASKHYQSDTPSKPPRPRSSHSALSEIINNAKVDSIPPSVYGPVQHTPLPAVTPLVSKLSSMSISSPEMQLPSPEPSISQFTPKPIHDRTCRPSPRPSMFNIPSSPPKAAVVRSQTSSELSRQRSSNDLAARRLATLTSSRVSSLDGSKQRVALPPERAAAARARLEQKNAEKKRLQELGGERNKENMQS</sequence>
<keyword evidence="5" id="KW-1185">Reference proteome</keyword>
<feature type="compositionally biased region" description="Polar residues" evidence="2">
    <location>
        <begin position="63"/>
        <end position="80"/>
    </location>
</feature>
<feature type="region of interest" description="Disordered" evidence="2">
    <location>
        <begin position="44"/>
        <end position="228"/>
    </location>
</feature>
<dbReference type="AlphaFoldDB" id="A0A2J6PLF0"/>
<feature type="compositionally biased region" description="Low complexity" evidence="2">
    <location>
        <begin position="207"/>
        <end position="219"/>
    </location>
</feature>
<dbReference type="OrthoDB" id="5383703at2759"/>
<feature type="coiled-coil region" evidence="1">
    <location>
        <begin position="347"/>
        <end position="477"/>
    </location>
</feature>
<dbReference type="Proteomes" id="UP000235672">
    <property type="component" value="Unassembled WGS sequence"/>
</dbReference>
<name>A0A2J6PLF0_9HELO</name>
<feature type="region of interest" description="Disordered" evidence="2">
    <location>
        <begin position="515"/>
        <end position="535"/>
    </location>
</feature>
<gene>
    <name evidence="4" type="ORF">NA56DRAFT_363782</name>
</gene>
<reference evidence="4 5" key="1">
    <citation type="submission" date="2016-05" db="EMBL/GenBank/DDBJ databases">
        <title>A degradative enzymes factory behind the ericoid mycorrhizal symbiosis.</title>
        <authorList>
            <consortium name="DOE Joint Genome Institute"/>
            <person name="Martino E."/>
            <person name="Morin E."/>
            <person name="Grelet G."/>
            <person name="Kuo A."/>
            <person name="Kohler A."/>
            <person name="Daghino S."/>
            <person name="Barry K."/>
            <person name="Choi C."/>
            <person name="Cichocki N."/>
            <person name="Clum A."/>
            <person name="Copeland A."/>
            <person name="Hainaut M."/>
            <person name="Haridas S."/>
            <person name="Labutti K."/>
            <person name="Lindquist E."/>
            <person name="Lipzen A."/>
            <person name="Khouja H.-R."/>
            <person name="Murat C."/>
            <person name="Ohm R."/>
            <person name="Olson A."/>
            <person name="Spatafora J."/>
            <person name="Veneault-Fourrey C."/>
            <person name="Henrissat B."/>
            <person name="Grigoriev I."/>
            <person name="Martin F."/>
            <person name="Perotto S."/>
        </authorList>
    </citation>
    <scope>NUCLEOTIDE SEQUENCE [LARGE SCALE GENOMIC DNA]</scope>
    <source>
        <strain evidence="4 5">UAMH 7357</strain>
    </source>
</reference>
<evidence type="ECO:0000259" key="3">
    <source>
        <dbReference type="Pfam" id="PF11500"/>
    </source>
</evidence>
<organism evidence="4 5">
    <name type="scientific">Hyaloscypha hepaticicola</name>
    <dbReference type="NCBI Taxonomy" id="2082293"/>
    <lineage>
        <taxon>Eukaryota</taxon>
        <taxon>Fungi</taxon>
        <taxon>Dikarya</taxon>
        <taxon>Ascomycota</taxon>
        <taxon>Pezizomycotina</taxon>
        <taxon>Leotiomycetes</taxon>
        <taxon>Helotiales</taxon>
        <taxon>Hyaloscyphaceae</taxon>
        <taxon>Hyaloscypha</taxon>
    </lineage>
</organism>
<accession>A0A2J6PLF0</accession>
<dbReference type="STRING" id="1745343.A0A2J6PLF0"/>
<dbReference type="EMBL" id="KZ613518">
    <property type="protein sequence ID" value="PMD14829.1"/>
    <property type="molecule type" value="Genomic_DNA"/>
</dbReference>
<evidence type="ECO:0000256" key="1">
    <source>
        <dbReference type="SAM" id="Coils"/>
    </source>
</evidence>
<feature type="coiled-coil region" evidence="1">
    <location>
        <begin position="293"/>
        <end position="320"/>
    </location>
</feature>
<feature type="compositionally biased region" description="Acidic residues" evidence="2">
    <location>
        <begin position="47"/>
        <end position="62"/>
    </location>
</feature>
<evidence type="ECO:0000313" key="4">
    <source>
        <dbReference type="EMBL" id="PMD14829.1"/>
    </source>
</evidence>
<feature type="region of interest" description="Disordered" evidence="2">
    <location>
        <begin position="547"/>
        <end position="795"/>
    </location>
</feature>
<dbReference type="InterPro" id="IPR021589">
    <property type="entry name" value="Cut12"/>
</dbReference>
<feature type="compositionally biased region" description="Basic and acidic residues" evidence="2">
    <location>
        <begin position="547"/>
        <end position="571"/>
    </location>
</feature>
<feature type="compositionally biased region" description="Polar residues" evidence="2">
    <location>
        <begin position="171"/>
        <end position="191"/>
    </location>
</feature>
<feature type="compositionally biased region" description="Basic and acidic residues" evidence="2">
    <location>
        <begin position="155"/>
        <end position="170"/>
    </location>
</feature>
<dbReference type="Pfam" id="PF11500">
    <property type="entry name" value="Cut12"/>
    <property type="match status" value="1"/>
</dbReference>
<evidence type="ECO:0000256" key="2">
    <source>
        <dbReference type="SAM" id="MobiDB-lite"/>
    </source>
</evidence>
<feature type="compositionally biased region" description="Polar residues" evidence="2">
    <location>
        <begin position="741"/>
        <end position="752"/>
    </location>
</feature>
<evidence type="ECO:0000313" key="5">
    <source>
        <dbReference type="Proteomes" id="UP000235672"/>
    </source>
</evidence>
<proteinExistence type="predicted"/>
<protein>
    <recommendedName>
        <fullName evidence="3">Spindle pole body-associated protein cut12 domain-containing protein</fullName>
    </recommendedName>
</protein>
<feature type="compositionally biased region" description="Low complexity" evidence="2">
    <location>
        <begin position="758"/>
        <end position="768"/>
    </location>
</feature>
<keyword evidence="1" id="KW-0175">Coiled coil</keyword>
<feature type="compositionally biased region" description="Polar residues" evidence="2">
    <location>
        <begin position="718"/>
        <end position="733"/>
    </location>
</feature>
<feature type="compositionally biased region" description="Basic and acidic residues" evidence="2">
    <location>
        <begin position="769"/>
        <end position="795"/>
    </location>
</feature>
<feature type="domain" description="Spindle pole body-associated protein cut12" evidence="3">
    <location>
        <begin position="190"/>
        <end position="329"/>
    </location>
</feature>
<feature type="compositionally biased region" description="Low complexity" evidence="2">
    <location>
        <begin position="662"/>
        <end position="671"/>
    </location>
</feature>
<feature type="compositionally biased region" description="Basic and acidic residues" evidence="2">
    <location>
        <begin position="104"/>
        <end position="114"/>
    </location>
</feature>
<feature type="compositionally biased region" description="Basic and acidic residues" evidence="2">
    <location>
        <begin position="522"/>
        <end position="535"/>
    </location>
</feature>